<keyword evidence="3" id="KW-1185">Reference proteome</keyword>
<dbReference type="STRING" id="525373.HMPREF0766_13201"/>
<dbReference type="eggNOG" id="ENOG502Z8M1">
    <property type="taxonomic scope" value="Bacteria"/>
</dbReference>
<feature type="chain" id="PRO_5003107147" description="DUF4876 domain-containing protein" evidence="1">
    <location>
        <begin position="24"/>
        <end position="451"/>
    </location>
</feature>
<dbReference type="Proteomes" id="UP000006258">
    <property type="component" value="Unassembled WGS sequence"/>
</dbReference>
<evidence type="ECO:0008006" key="4">
    <source>
        <dbReference type="Google" id="ProtNLM"/>
    </source>
</evidence>
<dbReference type="Gene3D" id="2.60.40.10">
    <property type="entry name" value="Immunoglobulins"/>
    <property type="match status" value="1"/>
</dbReference>
<dbReference type="InterPro" id="IPR032627">
    <property type="entry name" value="DUF4876"/>
</dbReference>
<accession>D7VQE7</accession>
<dbReference type="InterPro" id="IPR013783">
    <property type="entry name" value="Ig-like_fold"/>
</dbReference>
<evidence type="ECO:0000256" key="1">
    <source>
        <dbReference type="SAM" id="SignalP"/>
    </source>
</evidence>
<proteinExistence type="predicted"/>
<organism evidence="2 3">
    <name type="scientific">Sphingobacterium spiritivorum ATCC 33861</name>
    <dbReference type="NCBI Taxonomy" id="525373"/>
    <lineage>
        <taxon>Bacteria</taxon>
        <taxon>Pseudomonadati</taxon>
        <taxon>Bacteroidota</taxon>
        <taxon>Sphingobacteriia</taxon>
        <taxon>Sphingobacteriales</taxon>
        <taxon>Sphingobacteriaceae</taxon>
        <taxon>Sphingobacterium</taxon>
    </lineage>
</organism>
<dbReference type="EMBL" id="ACHA02000012">
    <property type="protein sequence ID" value="EFK55998.1"/>
    <property type="molecule type" value="Genomic_DNA"/>
</dbReference>
<evidence type="ECO:0000313" key="3">
    <source>
        <dbReference type="Proteomes" id="UP000006258"/>
    </source>
</evidence>
<gene>
    <name evidence="2" type="ORF">HMPREF0766_13201</name>
</gene>
<dbReference type="PROSITE" id="PS51257">
    <property type="entry name" value="PROKAR_LIPOPROTEIN"/>
    <property type="match status" value="1"/>
</dbReference>
<dbReference type="OrthoDB" id="1409865at2"/>
<keyword evidence="1" id="KW-0732">Signal</keyword>
<dbReference type="GeneID" id="95427243"/>
<dbReference type="SUPFAM" id="SSF49478">
    <property type="entry name" value="Cna protein B-type domain"/>
    <property type="match status" value="1"/>
</dbReference>
<reference evidence="2" key="1">
    <citation type="submission" date="2010-07" db="EMBL/GenBank/DDBJ databases">
        <authorList>
            <person name="Muzny D."/>
            <person name="Qin X."/>
            <person name="Buhay C."/>
            <person name="Dugan-Rocha S."/>
            <person name="Ding Y."/>
            <person name="Chen G."/>
            <person name="Hawes A."/>
            <person name="Holder M."/>
            <person name="Jhangiani S."/>
            <person name="Johnson A."/>
            <person name="Khan Z."/>
            <person name="Li Z."/>
            <person name="Liu W."/>
            <person name="Liu X."/>
            <person name="Perez L."/>
            <person name="Shen H."/>
            <person name="Wang Q."/>
            <person name="Watt J."/>
            <person name="Xi L."/>
            <person name="Xin Y."/>
            <person name="Zhou J."/>
            <person name="Deng J."/>
            <person name="Jiang H."/>
            <person name="Liu Y."/>
            <person name="Qu J."/>
            <person name="Song X.-Z."/>
            <person name="Zhang L."/>
            <person name="Villasana D."/>
            <person name="Johnson A."/>
            <person name="Liu J."/>
            <person name="Liyanage D."/>
            <person name="Lorensuhewa L."/>
            <person name="Robinson T."/>
            <person name="Song A."/>
            <person name="Song B.-B."/>
            <person name="Dinh H."/>
            <person name="Thornton R."/>
            <person name="Coyle M."/>
            <person name="Francisco L."/>
            <person name="Jackson L."/>
            <person name="Javaid M."/>
            <person name="Korchina V."/>
            <person name="Kovar C."/>
            <person name="Mata R."/>
            <person name="Mathew T."/>
            <person name="Ngo R."/>
            <person name="Nguyen L."/>
            <person name="Nguyen N."/>
            <person name="Okwuonu G."/>
            <person name="Ongeri F."/>
            <person name="Pham C."/>
            <person name="Simmons D."/>
            <person name="Wilczek-Boney K."/>
            <person name="Hale W."/>
            <person name="Jakkamsetti A."/>
            <person name="Pham P."/>
            <person name="Ruth R."/>
            <person name="San Lucas F."/>
            <person name="Warren J."/>
            <person name="Zhang J."/>
            <person name="Zhao Z."/>
            <person name="Zhou C."/>
            <person name="Zhu D."/>
            <person name="Lee S."/>
            <person name="Bess C."/>
            <person name="Blankenburg K."/>
            <person name="Forbes L."/>
            <person name="Fu Q."/>
            <person name="Gubbala S."/>
            <person name="Hirani K."/>
            <person name="Jayaseelan J.C."/>
            <person name="Lara F."/>
            <person name="Munidasa M."/>
            <person name="Palculict T."/>
            <person name="Patil S."/>
            <person name="Pu L.-L."/>
            <person name="Saada N."/>
            <person name="Tang L."/>
            <person name="Weissenberger G."/>
            <person name="Zhu Y."/>
            <person name="Hemphill L."/>
            <person name="Shang Y."/>
            <person name="Youmans B."/>
            <person name="Ayvaz T."/>
            <person name="Ross M."/>
            <person name="Santibanez J."/>
            <person name="Aqrawi P."/>
            <person name="Gross S."/>
            <person name="Joshi V."/>
            <person name="Fowler G."/>
            <person name="Nazareth L."/>
            <person name="Reid J."/>
            <person name="Worley K."/>
            <person name="Petrosino J."/>
            <person name="Highlander S."/>
            <person name="Gibbs R."/>
        </authorList>
    </citation>
    <scope>NUCLEOTIDE SEQUENCE [LARGE SCALE GENOMIC DNA]</scope>
    <source>
        <strain evidence="2">ATCC 33861</strain>
    </source>
</reference>
<sequence length="451" mass="49101">MLKNNILFLMALLLITLGSCKKADNNLVAPVSLNIKPTAVDGTSSFEAKGATVKITNLSTGAIFNATADASGNASFASITPGTYSVNAVLEVTAADYSAKTGVYTEENVFFNGSVDRLDITSDLQRDLPLVVGKVGDWVFKQIYYAGSNATRGASFRDVFLEVYNNSNQVLYADSLYFGQADGKNNNNEGTYYIKDTRQFDWSQSIGMILPPGLDANKDYIYAYTLFMIPSDGTGKKYPVQPGESKIIAATAVNHTGSYSGNDGQSVAITDPTLTVDLSNADFETYLVNYLGGTPYKYDVDNVNVPNVDVLFVATGNDMILKANGRDAVFLYKKEAGGLDPKNFPEYAEPDVRQITATTNKYRQIPVSGIVDAVEFQHPLENSRVPKRLPLTLDATRTHVPGGQYSSQSLIRKTAKTVNGRRILQDTNNSEADFSYFDRPNVSKSASSFLN</sequence>
<feature type="signal peptide" evidence="1">
    <location>
        <begin position="1"/>
        <end position="23"/>
    </location>
</feature>
<name>D7VQE7_SPHSI</name>
<protein>
    <recommendedName>
        <fullName evidence="4">DUF4876 domain-containing protein</fullName>
    </recommendedName>
</protein>
<dbReference type="RefSeq" id="WP_002994239.1">
    <property type="nucleotide sequence ID" value="NZ_GL379770.1"/>
</dbReference>
<dbReference type="Pfam" id="PF16215">
    <property type="entry name" value="DUF4876"/>
    <property type="match status" value="1"/>
</dbReference>
<comment type="caution">
    <text evidence="2">The sequence shown here is derived from an EMBL/GenBank/DDBJ whole genome shotgun (WGS) entry which is preliminary data.</text>
</comment>
<evidence type="ECO:0000313" key="2">
    <source>
        <dbReference type="EMBL" id="EFK55998.1"/>
    </source>
</evidence>
<dbReference type="HOGENOM" id="CLU_046268_0_0_10"/>
<dbReference type="AlphaFoldDB" id="D7VQE7"/>